<evidence type="ECO:0000313" key="3">
    <source>
        <dbReference type="EMBL" id="VFJ97518.1"/>
    </source>
</evidence>
<dbReference type="EMBL" id="CAADFI010000113">
    <property type="protein sequence ID" value="VFJ97518.1"/>
    <property type="molecule type" value="Genomic_DNA"/>
</dbReference>
<gene>
    <name evidence="2" type="ORF">BECKH772A_GA0070896_101049</name>
    <name evidence="3" type="ORF">BECKH772B_GA0070898_101139</name>
    <name evidence="4" type="ORF">BECKH772C_GA0070978_101049</name>
</gene>
<evidence type="ECO:0000313" key="2">
    <source>
        <dbReference type="EMBL" id="VFJ96461.1"/>
    </source>
</evidence>
<reference evidence="2" key="1">
    <citation type="submission" date="2019-02" db="EMBL/GenBank/DDBJ databases">
        <authorList>
            <person name="Gruber-Vodicka R. H."/>
            <person name="Seah K. B. B."/>
        </authorList>
    </citation>
    <scope>NUCLEOTIDE SEQUENCE</scope>
    <source>
        <strain evidence="4">BECK_SA2B12</strain>
        <strain evidence="2">BECK_SA2B15</strain>
        <strain evidence="3">BECK_SA2B20</strain>
    </source>
</reference>
<organism evidence="2">
    <name type="scientific">Candidatus Kentrum eta</name>
    <dbReference type="NCBI Taxonomy" id="2126337"/>
    <lineage>
        <taxon>Bacteria</taxon>
        <taxon>Pseudomonadati</taxon>
        <taxon>Pseudomonadota</taxon>
        <taxon>Gammaproteobacteria</taxon>
        <taxon>Candidatus Kentrum</taxon>
    </lineage>
</organism>
<feature type="region of interest" description="Disordered" evidence="1">
    <location>
        <begin position="1"/>
        <end position="25"/>
    </location>
</feature>
<accession>A0A450UV73</accession>
<evidence type="ECO:0000256" key="1">
    <source>
        <dbReference type="SAM" id="MobiDB-lite"/>
    </source>
</evidence>
<evidence type="ECO:0000313" key="4">
    <source>
        <dbReference type="EMBL" id="VFK02825.1"/>
    </source>
</evidence>
<name>A0A450UV73_9GAMM</name>
<dbReference type="EMBL" id="CAADFJ010000104">
    <property type="protein sequence ID" value="VFK02825.1"/>
    <property type="molecule type" value="Genomic_DNA"/>
</dbReference>
<protein>
    <submittedName>
        <fullName evidence="2">Uncharacterized protein</fullName>
    </submittedName>
</protein>
<dbReference type="EMBL" id="CAADFG010000104">
    <property type="protein sequence ID" value="VFJ96461.1"/>
    <property type="molecule type" value="Genomic_DNA"/>
</dbReference>
<feature type="compositionally biased region" description="Basic and acidic residues" evidence="1">
    <location>
        <begin position="1"/>
        <end position="13"/>
    </location>
</feature>
<proteinExistence type="predicted"/>
<sequence>MERDGDIDAESHNRSPTRHSRNLFGSGCVGLRDSWNGPPHAQQSGVERTLTHRIKKGEVKVRGIGNGSV</sequence>
<dbReference type="AlphaFoldDB" id="A0A450UV73"/>